<reference evidence="2 3" key="1">
    <citation type="submission" date="2018-03" db="EMBL/GenBank/DDBJ databases">
        <title>Genomic Encyclopedia of Type Strains, Phase III (KMG-III): the genomes of soil and plant-associated and newly described type strains.</title>
        <authorList>
            <person name="Whitman W."/>
        </authorList>
    </citation>
    <scope>NUCLEOTIDE SEQUENCE [LARGE SCALE GENOMIC DNA]</scope>
    <source>
        <strain evidence="2 3">CGMCC 4.7125</strain>
    </source>
</reference>
<evidence type="ECO:0000313" key="2">
    <source>
        <dbReference type="EMBL" id="PRX44185.1"/>
    </source>
</evidence>
<feature type="transmembrane region" description="Helical" evidence="1">
    <location>
        <begin position="21"/>
        <end position="40"/>
    </location>
</feature>
<evidence type="ECO:0000256" key="1">
    <source>
        <dbReference type="SAM" id="Phobius"/>
    </source>
</evidence>
<name>A0A2T0LM79_9PSEU</name>
<feature type="transmembrane region" description="Helical" evidence="1">
    <location>
        <begin position="130"/>
        <end position="150"/>
    </location>
</feature>
<keyword evidence="1" id="KW-1133">Transmembrane helix</keyword>
<keyword evidence="1" id="KW-0812">Transmembrane</keyword>
<organism evidence="2 3">
    <name type="scientific">Prauserella shujinwangii</name>
    <dbReference type="NCBI Taxonomy" id="1453103"/>
    <lineage>
        <taxon>Bacteria</taxon>
        <taxon>Bacillati</taxon>
        <taxon>Actinomycetota</taxon>
        <taxon>Actinomycetes</taxon>
        <taxon>Pseudonocardiales</taxon>
        <taxon>Pseudonocardiaceae</taxon>
        <taxon>Prauserella</taxon>
    </lineage>
</organism>
<keyword evidence="1" id="KW-0472">Membrane</keyword>
<gene>
    <name evidence="2" type="ORF">B0I33_11263</name>
</gene>
<keyword evidence="3" id="KW-1185">Reference proteome</keyword>
<proteinExistence type="predicted"/>
<dbReference type="Proteomes" id="UP000238362">
    <property type="component" value="Unassembled WGS sequence"/>
</dbReference>
<evidence type="ECO:0000313" key="3">
    <source>
        <dbReference type="Proteomes" id="UP000238362"/>
    </source>
</evidence>
<dbReference type="AlphaFoldDB" id="A0A2T0LM79"/>
<sequence length="160" mass="16878">MDRVRQRVKRGRRPPSLTWKVLGVASLAGLCVVLAAWWAGPSLFSVPEPEQRRVVTATVTLPAECTTPDAEETVRFELDGTTRDGTLSGCGHDQDEQVRIAVPSDAGGSGLVEVSLAGTAPGIGDLRRPAGLFLLVLSCAAGGVYAYLVVRGPRLRTALA</sequence>
<accession>A0A2T0LM79</accession>
<protein>
    <submittedName>
        <fullName evidence="2">Uncharacterized protein</fullName>
    </submittedName>
</protein>
<dbReference type="OrthoDB" id="5189203at2"/>
<dbReference type="EMBL" id="PVNH01000012">
    <property type="protein sequence ID" value="PRX44185.1"/>
    <property type="molecule type" value="Genomic_DNA"/>
</dbReference>
<comment type="caution">
    <text evidence="2">The sequence shown here is derived from an EMBL/GenBank/DDBJ whole genome shotgun (WGS) entry which is preliminary data.</text>
</comment>